<dbReference type="PIRSF" id="PIRSF006078">
    <property type="entry name" value="GlxK"/>
    <property type="match status" value="1"/>
</dbReference>
<dbReference type="Pfam" id="PF02595">
    <property type="entry name" value="Gly_kinase"/>
    <property type="match status" value="1"/>
</dbReference>
<sequence>MKLLLIPDKFKGSLTSEEVSKAFIAGVEKAGVEFTSHYIKASDGGDGFMNAVAHYKPCVSVQVISENPIGKPIQSYYLYSQEANSAFVELANASGMELLTPEDRNPMLTSTFGTGLQIKDAVQKGIKNVYIGLGGSATNDAGIGIAQALGYSFLDENGKKLKATGASLSQIKSIDDTDVLEGLKQVKFFAINDVTNPLFGENGAAHVYAAQKGASEQMIKELDFGLKNLDRIVFKKYNFQNAKLPGSGAAGGVAYGLKTFLGANYFSGIDFVLELSGVNDLLSKERFDYLITGEGKIDEQTLNGKLIQGVLALGARENIPVIAVCGKLAIEKEELKKRGIFDVFEIQDYTKDLAYNMKHAAGLLTAKTTEYFKLLKK</sequence>
<dbReference type="InterPro" id="IPR018197">
    <property type="entry name" value="Glycerate_kinase_RE-like"/>
</dbReference>
<keyword evidence="6" id="KW-1185">Reference proteome</keyword>
<dbReference type="AlphaFoldDB" id="A0A1H7KH15"/>
<dbReference type="GO" id="GO:0031388">
    <property type="term" value="P:organic acid phosphorylation"/>
    <property type="evidence" value="ECO:0007669"/>
    <property type="project" value="UniProtKB-UniRule"/>
</dbReference>
<dbReference type="InterPro" id="IPR004381">
    <property type="entry name" value="Glycerate_kinase"/>
</dbReference>
<dbReference type="GO" id="GO:0008887">
    <property type="term" value="F:glycerate kinase activity"/>
    <property type="evidence" value="ECO:0007669"/>
    <property type="project" value="UniProtKB-UniRule"/>
</dbReference>
<gene>
    <name evidence="5" type="ORF">SAMN04488008_102311</name>
</gene>
<reference evidence="6" key="1">
    <citation type="submission" date="2016-10" db="EMBL/GenBank/DDBJ databases">
        <authorList>
            <person name="Varghese N."/>
            <person name="Submissions S."/>
        </authorList>
    </citation>
    <scope>NUCLEOTIDE SEQUENCE [LARGE SCALE GENOMIC DNA]</scope>
    <source>
        <strain evidence="6">DSM 16471</strain>
    </source>
</reference>
<dbReference type="Proteomes" id="UP000198990">
    <property type="component" value="Unassembled WGS sequence"/>
</dbReference>
<evidence type="ECO:0000313" key="6">
    <source>
        <dbReference type="Proteomes" id="UP000198990"/>
    </source>
</evidence>
<evidence type="ECO:0000256" key="3">
    <source>
        <dbReference type="ARBA" id="ARBA00022777"/>
    </source>
</evidence>
<dbReference type="Gene3D" id="3.40.50.10350">
    <property type="entry name" value="Glycerate kinase, domain 1"/>
    <property type="match status" value="1"/>
</dbReference>
<proteinExistence type="inferred from homology"/>
<dbReference type="Gene3D" id="3.90.1510.10">
    <property type="entry name" value="Glycerate kinase, domain 2"/>
    <property type="match status" value="1"/>
</dbReference>
<keyword evidence="3 4" id="KW-0418">Kinase</keyword>
<dbReference type="STRING" id="228957.SAMN04488008_102311"/>
<evidence type="ECO:0000256" key="1">
    <source>
        <dbReference type="ARBA" id="ARBA00006284"/>
    </source>
</evidence>
<dbReference type="InterPro" id="IPR018193">
    <property type="entry name" value="Glyc_kinase_flavodox-like_fold"/>
</dbReference>
<keyword evidence="2 4" id="KW-0808">Transferase</keyword>
<organism evidence="5 6">
    <name type="scientific">Maribacter orientalis</name>
    <dbReference type="NCBI Taxonomy" id="228957"/>
    <lineage>
        <taxon>Bacteria</taxon>
        <taxon>Pseudomonadati</taxon>
        <taxon>Bacteroidota</taxon>
        <taxon>Flavobacteriia</taxon>
        <taxon>Flavobacteriales</taxon>
        <taxon>Flavobacteriaceae</taxon>
        <taxon>Maribacter</taxon>
    </lineage>
</organism>
<dbReference type="InterPro" id="IPR036129">
    <property type="entry name" value="Glycerate_kinase_sf"/>
</dbReference>
<evidence type="ECO:0000313" key="5">
    <source>
        <dbReference type="EMBL" id="SEK85800.1"/>
    </source>
</evidence>
<comment type="similarity">
    <text evidence="1 4">Belongs to the glycerate kinase type-1 family.</text>
</comment>
<evidence type="ECO:0000256" key="4">
    <source>
        <dbReference type="PIRNR" id="PIRNR006078"/>
    </source>
</evidence>
<accession>A0A1H7KH15</accession>
<dbReference type="PANTHER" id="PTHR21599">
    <property type="entry name" value="GLYCERATE KINASE"/>
    <property type="match status" value="1"/>
</dbReference>
<evidence type="ECO:0000256" key="2">
    <source>
        <dbReference type="ARBA" id="ARBA00022679"/>
    </source>
</evidence>
<dbReference type="RefSeq" id="WP_091620831.1">
    <property type="nucleotide sequence ID" value="NZ_FNZN01000002.1"/>
</dbReference>
<dbReference type="EMBL" id="FNZN01000002">
    <property type="protein sequence ID" value="SEK85800.1"/>
    <property type="molecule type" value="Genomic_DNA"/>
</dbReference>
<name>A0A1H7KH15_9FLAO</name>
<dbReference type="PANTHER" id="PTHR21599:SF0">
    <property type="entry name" value="GLYCERATE KINASE"/>
    <property type="match status" value="1"/>
</dbReference>
<protein>
    <submittedName>
        <fullName evidence="5">Glycerate kinase</fullName>
    </submittedName>
</protein>
<dbReference type="NCBIfam" id="TIGR00045">
    <property type="entry name" value="glycerate kinase"/>
    <property type="match status" value="1"/>
</dbReference>
<dbReference type="OrthoDB" id="9774290at2"/>
<dbReference type="SUPFAM" id="SSF110738">
    <property type="entry name" value="Glycerate kinase I"/>
    <property type="match status" value="1"/>
</dbReference>